<evidence type="ECO:0000313" key="2">
    <source>
        <dbReference type="Proteomes" id="UP000003754"/>
    </source>
</evidence>
<name>J7FAR0_9CAUD</name>
<gene>
    <name evidence="1" type="ORF">7-7-1_00050</name>
</gene>
<sequence>MIIENIKLHWAHIYGDMPDYNDIKSRNKAGVQAFAGPEQPATLEEFSFLREYGPHEGKRVFKATSLHVCRVEVVGRMYGTFADMMEVLDTANVNRNRIFTTGPVSVDVDPGVREEGARAFNFIHLNRIIVDVDRLDIWEVLK</sequence>
<accession>J7FAR0</accession>
<dbReference type="Proteomes" id="UP000003754">
    <property type="component" value="Segment"/>
</dbReference>
<organism evidence="1 2">
    <name type="scientific">Agrobacterium phage 7-7-1</name>
    <dbReference type="NCBI Taxonomy" id="1161931"/>
    <lineage>
        <taxon>Viruses</taxon>
        <taxon>Duplodnaviria</taxon>
        <taxon>Heunggongvirae</taxon>
        <taxon>Uroviricota</taxon>
        <taxon>Caudoviricetes</taxon>
        <taxon>Schmittlotzvirus</taxon>
        <taxon>Schmittlotzvirus sv771</taxon>
    </lineage>
</organism>
<dbReference type="RefSeq" id="YP_007006506.1">
    <property type="nucleotide sequence ID" value="NC_019519.1"/>
</dbReference>
<dbReference type="GeneID" id="14012003"/>
<reference evidence="1 2" key="1">
    <citation type="submission" date="2011-12" db="EMBL/GenBank/DDBJ databases">
        <title>The genome sequence of the flagella-specific Agrobacterium bacteriophage 7-7-1.</title>
        <authorList>
            <person name="Schmitt R."/>
            <person name="Van den Bossche A."/>
            <person name="Lavigne R."/>
            <person name="Kropinski A.M."/>
        </authorList>
    </citation>
    <scope>NUCLEOTIDE SEQUENCE [LARGE SCALE GENOMIC DNA]</scope>
</reference>
<proteinExistence type="predicted"/>
<keyword evidence="2" id="KW-1185">Reference proteome</keyword>
<dbReference type="KEGG" id="vg:14012003"/>
<dbReference type="EMBL" id="JQ312117">
    <property type="protein sequence ID" value="AFH19748.1"/>
    <property type="molecule type" value="Genomic_DNA"/>
</dbReference>
<evidence type="ECO:0000313" key="1">
    <source>
        <dbReference type="EMBL" id="AFH19748.1"/>
    </source>
</evidence>
<protein>
    <submittedName>
        <fullName evidence="1">Uncharacterized protein</fullName>
    </submittedName>
</protein>